<protein>
    <submittedName>
        <fullName evidence="1">Uncharacterized protein</fullName>
    </submittedName>
</protein>
<gene>
    <name evidence="1" type="ORF">K435DRAFT_867315</name>
</gene>
<dbReference type="Proteomes" id="UP000297245">
    <property type="component" value="Unassembled WGS sequence"/>
</dbReference>
<evidence type="ECO:0000313" key="2">
    <source>
        <dbReference type="Proteomes" id="UP000297245"/>
    </source>
</evidence>
<organism evidence="1 2">
    <name type="scientific">Dendrothele bispora (strain CBS 962.96)</name>
    <dbReference type="NCBI Taxonomy" id="1314807"/>
    <lineage>
        <taxon>Eukaryota</taxon>
        <taxon>Fungi</taxon>
        <taxon>Dikarya</taxon>
        <taxon>Basidiomycota</taxon>
        <taxon>Agaricomycotina</taxon>
        <taxon>Agaricomycetes</taxon>
        <taxon>Agaricomycetidae</taxon>
        <taxon>Agaricales</taxon>
        <taxon>Agaricales incertae sedis</taxon>
        <taxon>Dendrothele</taxon>
    </lineage>
</organism>
<proteinExistence type="predicted"/>
<reference evidence="1 2" key="1">
    <citation type="journal article" date="2019" name="Nat. Ecol. Evol.">
        <title>Megaphylogeny resolves global patterns of mushroom evolution.</title>
        <authorList>
            <person name="Varga T."/>
            <person name="Krizsan K."/>
            <person name="Foldi C."/>
            <person name="Dima B."/>
            <person name="Sanchez-Garcia M."/>
            <person name="Sanchez-Ramirez S."/>
            <person name="Szollosi G.J."/>
            <person name="Szarkandi J.G."/>
            <person name="Papp V."/>
            <person name="Albert L."/>
            <person name="Andreopoulos W."/>
            <person name="Angelini C."/>
            <person name="Antonin V."/>
            <person name="Barry K.W."/>
            <person name="Bougher N.L."/>
            <person name="Buchanan P."/>
            <person name="Buyck B."/>
            <person name="Bense V."/>
            <person name="Catcheside P."/>
            <person name="Chovatia M."/>
            <person name="Cooper J."/>
            <person name="Damon W."/>
            <person name="Desjardin D."/>
            <person name="Finy P."/>
            <person name="Geml J."/>
            <person name="Haridas S."/>
            <person name="Hughes K."/>
            <person name="Justo A."/>
            <person name="Karasinski D."/>
            <person name="Kautmanova I."/>
            <person name="Kiss B."/>
            <person name="Kocsube S."/>
            <person name="Kotiranta H."/>
            <person name="LaButti K.M."/>
            <person name="Lechner B.E."/>
            <person name="Liimatainen K."/>
            <person name="Lipzen A."/>
            <person name="Lukacs Z."/>
            <person name="Mihaltcheva S."/>
            <person name="Morgado L.N."/>
            <person name="Niskanen T."/>
            <person name="Noordeloos M.E."/>
            <person name="Ohm R.A."/>
            <person name="Ortiz-Santana B."/>
            <person name="Ovrebo C."/>
            <person name="Racz N."/>
            <person name="Riley R."/>
            <person name="Savchenko A."/>
            <person name="Shiryaev A."/>
            <person name="Soop K."/>
            <person name="Spirin V."/>
            <person name="Szebenyi C."/>
            <person name="Tomsovsky M."/>
            <person name="Tulloss R.E."/>
            <person name="Uehling J."/>
            <person name="Grigoriev I.V."/>
            <person name="Vagvolgyi C."/>
            <person name="Papp T."/>
            <person name="Martin F.M."/>
            <person name="Miettinen O."/>
            <person name="Hibbett D.S."/>
            <person name="Nagy L.G."/>
        </authorList>
    </citation>
    <scope>NUCLEOTIDE SEQUENCE [LARGE SCALE GENOMIC DNA]</scope>
    <source>
        <strain evidence="1 2">CBS 962.96</strain>
    </source>
</reference>
<name>A0A4S8LFB6_DENBC</name>
<dbReference type="AlphaFoldDB" id="A0A4S8LFB6"/>
<keyword evidence="2" id="KW-1185">Reference proteome</keyword>
<accession>A0A4S8LFB6</accession>
<sequence length="208" mass="23731">MSIGAQYKGHSIYQGDSIFHAEEVIQIKLVHLQAVTQCNPRTGEYGHLCFYDYLGPWRSLHLDQLFLFLPTSHRRELSRIRKTHHLKCCTISTLSGHSPTLICALRSTCFTLIYPELSQSEIALQLQSSPNFTSSLSSSRLKRTRITNTCHHLRFQRHRQVLPHGLSSIIIDQSSSKPIPESLILLDCQSQHIEEPRDLWFGIGEGRG</sequence>
<evidence type="ECO:0000313" key="1">
    <source>
        <dbReference type="EMBL" id="THU87393.1"/>
    </source>
</evidence>
<dbReference type="EMBL" id="ML179452">
    <property type="protein sequence ID" value="THU87393.1"/>
    <property type="molecule type" value="Genomic_DNA"/>
</dbReference>